<dbReference type="Proteomes" id="UP000477488">
    <property type="component" value="Unassembled WGS sequence"/>
</dbReference>
<evidence type="ECO:0000313" key="3">
    <source>
        <dbReference type="Proteomes" id="UP000477488"/>
    </source>
</evidence>
<comment type="caution">
    <text evidence="2">The sequence shown here is derived from an EMBL/GenBank/DDBJ whole genome shotgun (WGS) entry which is preliminary data.</text>
</comment>
<dbReference type="InterPro" id="IPR036291">
    <property type="entry name" value="NAD(P)-bd_dom_sf"/>
</dbReference>
<name>A0A6L5XJ46_9BACT</name>
<sequence length="285" mass="31353">MAIYVNGMGGGIGRALWPALAALDAKRISGSPGKGQLTCNLQNLSDSDGDWFCPGDVFIFPAAWSKPDQCRKDPQGAWLVNVENTGRLIEKALEKKTTVIFFSSDTVYGQQKCTLDENSQLLATEEYGKMKAAIERRFSSATGFCALRLSYVTSFWDGVTRYFIDCAKTRKVAEVFEGYERNMVWIDDVIAATCALTAMGCRGEVLPRAVNVGGAECISRRQMAEAFANAVDDSLQYREVAAPDNFFSSRPRRIALDVSLLTSILQRSPSSLGEAYRKHKGALHD</sequence>
<proteinExistence type="predicted"/>
<dbReference type="AlphaFoldDB" id="A0A6L5XJ46"/>
<gene>
    <name evidence="2" type="ORF">FYJ44_03530</name>
</gene>
<dbReference type="RefSeq" id="WP_154509198.1">
    <property type="nucleotide sequence ID" value="NZ_VUMH01000002.1"/>
</dbReference>
<dbReference type="PANTHER" id="PTHR43242">
    <property type="entry name" value="NAD(P)-BINDING ROSSMANN-FOLD SUPERFAMILY PROTEIN"/>
    <property type="match status" value="1"/>
</dbReference>
<dbReference type="EMBL" id="VUMH01000002">
    <property type="protein sequence ID" value="MSS27132.1"/>
    <property type="molecule type" value="Genomic_DNA"/>
</dbReference>
<dbReference type="PANTHER" id="PTHR43242:SF1">
    <property type="entry name" value="NAD(P)-BINDING ROSSMANN-FOLD SUPERFAMILY PROTEIN"/>
    <property type="match status" value="1"/>
</dbReference>
<dbReference type="Pfam" id="PF04321">
    <property type="entry name" value="RmlD_sub_bind"/>
    <property type="match status" value="1"/>
</dbReference>
<accession>A0A6L5XJ46</accession>
<organism evidence="2 3">
    <name type="scientific">Desulfovibrio porci</name>
    <dbReference type="NCBI Taxonomy" id="2605782"/>
    <lineage>
        <taxon>Bacteria</taxon>
        <taxon>Pseudomonadati</taxon>
        <taxon>Thermodesulfobacteriota</taxon>
        <taxon>Desulfovibrionia</taxon>
        <taxon>Desulfovibrionales</taxon>
        <taxon>Desulfovibrionaceae</taxon>
        <taxon>Desulfovibrio</taxon>
    </lineage>
</organism>
<feature type="domain" description="RmlD-like substrate binding" evidence="1">
    <location>
        <begin position="1"/>
        <end position="235"/>
    </location>
</feature>
<dbReference type="SUPFAM" id="SSF51735">
    <property type="entry name" value="NAD(P)-binding Rossmann-fold domains"/>
    <property type="match status" value="1"/>
</dbReference>
<dbReference type="Gene3D" id="3.40.50.720">
    <property type="entry name" value="NAD(P)-binding Rossmann-like Domain"/>
    <property type="match status" value="1"/>
</dbReference>
<protein>
    <submittedName>
        <fullName evidence="2">NAD(P)-dependent oxidoreductase</fullName>
    </submittedName>
</protein>
<evidence type="ECO:0000313" key="2">
    <source>
        <dbReference type="EMBL" id="MSS27132.1"/>
    </source>
</evidence>
<reference evidence="2 3" key="1">
    <citation type="submission" date="2019-09" db="EMBL/GenBank/DDBJ databases">
        <title>In-depth cultivation of the pig gut microbiome towards novel bacterial diversity and tailored functional studies.</title>
        <authorList>
            <person name="Wylensek D."/>
            <person name="Hitch T.C.A."/>
            <person name="Clavel T."/>
        </authorList>
    </citation>
    <scope>NUCLEOTIDE SEQUENCE [LARGE SCALE GENOMIC DNA]</scope>
    <source>
        <strain evidence="2 3">PG-178-WT-4</strain>
    </source>
</reference>
<dbReference type="InterPro" id="IPR029903">
    <property type="entry name" value="RmlD-like-bd"/>
</dbReference>
<keyword evidence="3" id="KW-1185">Reference proteome</keyword>
<evidence type="ECO:0000259" key="1">
    <source>
        <dbReference type="Pfam" id="PF04321"/>
    </source>
</evidence>